<name>A0ACC3CI44_PYRYE</name>
<reference evidence="1" key="1">
    <citation type="submission" date="2019-11" db="EMBL/GenBank/DDBJ databases">
        <title>Nori genome reveals adaptations in red seaweeds to the harsh intertidal environment.</title>
        <authorList>
            <person name="Wang D."/>
            <person name="Mao Y."/>
        </authorList>
    </citation>
    <scope>NUCLEOTIDE SEQUENCE</scope>
    <source>
        <tissue evidence="1">Gametophyte</tissue>
    </source>
</reference>
<sequence length="348" mass="35500">MVTMPVALLAAIGGVTIAAAAAVIGTFVYTHFLRRPTSWAPYAGSWAVVTGASAGIGAAFARRLAARGVHVVLLARSEDRLAAVAADVRAAGVDARVLPFDFATADAGAWAALAATLAPLSPAVLVNNVGVNVAEPTDFLDTPAADVDRMVDVNIRATVAMTRALLPAMVAARRGAVYFLSSGGGATVPACMLAPYGGTKAFADAFAVGLAGEVAARGVAVHSLVPFMVESAMSKVRARGNAMVCTPDAFAEGALASLGGSARLNPYWVHAVMGAVLSAAPLRSQIRYITDLHAGIRKRALKKRAAAAAAAAKAGAFRPPILFLVSPPTRPQPCCRAQPPSARLSARA</sequence>
<accession>A0ACC3CI44</accession>
<evidence type="ECO:0000313" key="1">
    <source>
        <dbReference type="EMBL" id="KAK1869783.1"/>
    </source>
</evidence>
<gene>
    <name evidence="1" type="ORF">I4F81_012249</name>
</gene>
<organism evidence="1 2">
    <name type="scientific">Pyropia yezoensis</name>
    <name type="common">Susabi-nori</name>
    <name type="synonym">Porphyra yezoensis</name>
    <dbReference type="NCBI Taxonomy" id="2788"/>
    <lineage>
        <taxon>Eukaryota</taxon>
        <taxon>Rhodophyta</taxon>
        <taxon>Bangiophyceae</taxon>
        <taxon>Bangiales</taxon>
        <taxon>Bangiaceae</taxon>
        <taxon>Pyropia</taxon>
    </lineage>
</organism>
<proteinExistence type="predicted"/>
<dbReference type="EMBL" id="CM020620">
    <property type="protein sequence ID" value="KAK1869783.1"/>
    <property type="molecule type" value="Genomic_DNA"/>
</dbReference>
<protein>
    <submittedName>
        <fullName evidence="1">Uncharacterized protein</fullName>
    </submittedName>
</protein>
<keyword evidence="2" id="KW-1185">Reference proteome</keyword>
<dbReference type="Proteomes" id="UP000798662">
    <property type="component" value="Chromosome 3"/>
</dbReference>
<evidence type="ECO:0000313" key="2">
    <source>
        <dbReference type="Proteomes" id="UP000798662"/>
    </source>
</evidence>
<comment type="caution">
    <text evidence="1">The sequence shown here is derived from an EMBL/GenBank/DDBJ whole genome shotgun (WGS) entry which is preliminary data.</text>
</comment>